<proteinExistence type="predicted"/>
<name>A0A814JRH0_9BILA</name>
<dbReference type="EMBL" id="CAJNOC010005056">
    <property type="protein sequence ID" value="CAF1041192.1"/>
    <property type="molecule type" value="Genomic_DNA"/>
</dbReference>
<dbReference type="PANTHER" id="PTHR33568">
    <property type="entry name" value="DNA POLYMERASE"/>
    <property type="match status" value="1"/>
</dbReference>
<dbReference type="OrthoDB" id="1706475at2759"/>
<organism evidence="1 2">
    <name type="scientific">Brachionus calyciflorus</name>
    <dbReference type="NCBI Taxonomy" id="104777"/>
    <lineage>
        <taxon>Eukaryota</taxon>
        <taxon>Metazoa</taxon>
        <taxon>Spiralia</taxon>
        <taxon>Gnathifera</taxon>
        <taxon>Rotifera</taxon>
        <taxon>Eurotatoria</taxon>
        <taxon>Monogononta</taxon>
        <taxon>Pseudotrocha</taxon>
        <taxon>Ploima</taxon>
        <taxon>Brachionidae</taxon>
        <taxon>Brachionus</taxon>
    </lineage>
</organism>
<evidence type="ECO:0008006" key="3">
    <source>
        <dbReference type="Google" id="ProtNLM"/>
    </source>
</evidence>
<evidence type="ECO:0000313" key="1">
    <source>
        <dbReference type="EMBL" id="CAF1041192.1"/>
    </source>
</evidence>
<dbReference type="Proteomes" id="UP000663879">
    <property type="component" value="Unassembled WGS sequence"/>
</dbReference>
<dbReference type="PANTHER" id="PTHR33568:SF3">
    <property type="entry name" value="DNA-DIRECTED DNA POLYMERASE"/>
    <property type="match status" value="1"/>
</dbReference>
<evidence type="ECO:0000313" key="2">
    <source>
        <dbReference type="Proteomes" id="UP000663879"/>
    </source>
</evidence>
<gene>
    <name evidence="1" type="ORF">OXX778_LOCUS18357</name>
</gene>
<sequence length="153" mass="18574">MFSNFKDVDLLTEDHCKKITGWSKHEFIRFSTYIKQIKETKNRSKNQLIALYRYWLRKGVDQFTQAKLFSKDATQRKISKQEGDEYPWNDKTDEEKEKYIRNYFKREAFQLDADKIQKIKGLRSLMKMLLNSFWGRFGMNTYKTQYKVILDPL</sequence>
<comment type="caution">
    <text evidence="1">The sequence shown here is derived from an EMBL/GenBank/DDBJ whole genome shotgun (WGS) entry which is preliminary data.</text>
</comment>
<dbReference type="AlphaFoldDB" id="A0A814JRH0"/>
<accession>A0A814JRH0</accession>
<protein>
    <recommendedName>
        <fullName evidence="3">DNA-directed DNA polymerase</fullName>
    </recommendedName>
</protein>
<keyword evidence="2" id="KW-1185">Reference proteome</keyword>
<reference evidence="1" key="1">
    <citation type="submission" date="2021-02" db="EMBL/GenBank/DDBJ databases">
        <authorList>
            <person name="Nowell W R."/>
        </authorList>
    </citation>
    <scope>NUCLEOTIDE SEQUENCE</scope>
    <source>
        <strain evidence="1">Ploen Becks lab</strain>
    </source>
</reference>